<dbReference type="AlphaFoldDB" id="A0A8S2SSH8"/>
<organism evidence="1 2">
    <name type="scientific">Rotaria magnacalcarata</name>
    <dbReference type="NCBI Taxonomy" id="392030"/>
    <lineage>
        <taxon>Eukaryota</taxon>
        <taxon>Metazoa</taxon>
        <taxon>Spiralia</taxon>
        <taxon>Gnathifera</taxon>
        <taxon>Rotifera</taxon>
        <taxon>Eurotatoria</taxon>
        <taxon>Bdelloidea</taxon>
        <taxon>Philodinida</taxon>
        <taxon>Philodinidae</taxon>
        <taxon>Rotaria</taxon>
    </lineage>
</organism>
<name>A0A8S2SSH8_9BILA</name>
<evidence type="ECO:0000313" key="2">
    <source>
        <dbReference type="Proteomes" id="UP000676336"/>
    </source>
</evidence>
<evidence type="ECO:0000313" key="1">
    <source>
        <dbReference type="EMBL" id="CAF4239473.1"/>
    </source>
</evidence>
<reference evidence="1" key="1">
    <citation type="submission" date="2021-02" db="EMBL/GenBank/DDBJ databases">
        <authorList>
            <person name="Nowell W R."/>
        </authorList>
    </citation>
    <scope>NUCLEOTIDE SEQUENCE</scope>
</reference>
<gene>
    <name evidence="1" type="ORF">SMN809_LOCUS23504</name>
</gene>
<dbReference type="EMBL" id="CAJOBI010024993">
    <property type="protein sequence ID" value="CAF4239473.1"/>
    <property type="molecule type" value="Genomic_DNA"/>
</dbReference>
<sequence length="332" mass="36880">MLTALSFGIFNKDPRVAPFTDVTSISEINYDGLVLSIFFQSFIIFYFQAKPTENGELCKLPYKINPYTWDMYFCNKGFCPTATSSNSKCASGQFAHVRLFDTDVYSVSLEVGTDGINEQCIIYYYYYIPKRIDIQMSIKLRKIYFDFQRISAVAPLFGMDEISIQQGFCFNESVIVATTNVVSKSTVSIRTTESETSMTITMESPIVINYTTDKSTIISEETISSLSTAVMLSTIFNVINSSTTTMEIIADASEKTTTSKSIPTGISTSIITENIELSSIANLSHVRTTAIDQQPTSNSQTFTIILATTVPIGVSEVHNVSYENRCSFVSID</sequence>
<comment type="caution">
    <text evidence="1">The sequence shown here is derived from an EMBL/GenBank/DDBJ whole genome shotgun (WGS) entry which is preliminary data.</text>
</comment>
<proteinExistence type="predicted"/>
<dbReference type="Proteomes" id="UP000676336">
    <property type="component" value="Unassembled WGS sequence"/>
</dbReference>
<protein>
    <submittedName>
        <fullName evidence="1">Uncharacterized protein</fullName>
    </submittedName>
</protein>
<accession>A0A8S2SSH8</accession>